<keyword evidence="3" id="KW-1185">Reference proteome</keyword>
<organism evidence="2 3">
    <name type="scientific">Saccharopolyspora endophytica</name>
    <dbReference type="NCBI Taxonomy" id="543886"/>
    <lineage>
        <taxon>Bacteria</taxon>
        <taxon>Bacillati</taxon>
        <taxon>Actinomycetota</taxon>
        <taxon>Actinomycetes</taxon>
        <taxon>Pseudonocardiales</taxon>
        <taxon>Pseudonocardiaceae</taxon>
        <taxon>Saccharopolyspora</taxon>
    </lineage>
</organism>
<reference evidence="2 3" key="1">
    <citation type="submission" date="2021-04" db="EMBL/GenBank/DDBJ databases">
        <title>Whole-genome sequencing of Saccharopolyspora endophytica KCTC 19397.</title>
        <authorList>
            <person name="Ay H."/>
            <person name="Saygin H."/>
            <person name="Sahin N."/>
        </authorList>
    </citation>
    <scope>NUCLEOTIDE SEQUENCE [LARGE SCALE GENOMIC DNA]</scope>
    <source>
        <strain evidence="2 3">KCTC 19397</strain>
    </source>
</reference>
<evidence type="ECO:0000256" key="1">
    <source>
        <dbReference type="SAM" id="MobiDB-lite"/>
    </source>
</evidence>
<evidence type="ECO:0000313" key="3">
    <source>
        <dbReference type="Proteomes" id="UP000674084"/>
    </source>
</evidence>
<protein>
    <submittedName>
        <fullName evidence="2">Transposase</fullName>
    </submittedName>
</protein>
<comment type="caution">
    <text evidence="2">The sequence shown here is derived from an EMBL/GenBank/DDBJ whole genome shotgun (WGS) entry which is preliminary data.</text>
</comment>
<evidence type="ECO:0000313" key="2">
    <source>
        <dbReference type="EMBL" id="MBQ0925604.1"/>
    </source>
</evidence>
<dbReference type="EMBL" id="JAGPXE010000006">
    <property type="protein sequence ID" value="MBQ0925604.1"/>
    <property type="molecule type" value="Genomic_DNA"/>
</dbReference>
<proteinExistence type="predicted"/>
<feature type="compositionally biased region" description="Basic and acidic residues" evidence="1">
    <location>
        <begin position="162"/>
        <end position="173"/>
    </location>
</feature>
<accession>A0ABS5DH41</accession>
<sequence>MDPAYNADGKPRDGAWVTEITGMVDLPAWPEGTRLILRKERPRPGAQLRFTDTDGLRITGFLTNTAVGQLPDLELRHRRHARAEDRIRAAKDTGLRNLPFHNAPKTRSGWKSARWRPISSPGPNASLAPAGPKSPGPNDFACVCSPSPAGASAPVEAQGRQRGFDVDRRDTKGNRIRGRHHRRRVRVLALDVSRRCSDSGGARSRGRWWGGLDGQPCGDRGQSAHAQDRGER</sequence>
<gene>
    <name evidence="2" type="ORF">KBO27_16740</name>
</gene>
<feature type="region of interest" description="Disordered" evidence="1">
    <location>
        <begin position="96"/>
        <end position="179"/>
    </location>
</feature>
<dbReference type="Proteomes" id="UP000674084">
    <property type="component" value="Unassembled WGS sequence"/>
</dbReference>
<name>A0ABS5DH41_9PSEU</name>
<feature type="region of interest" description="Disordered" evidence="1">
    <location>
        <begin position="195"/>
        <end position="232"/>
    </location>
</feature>